<reference evidence="1 2" key="1">
    <citation type="submission" date="2021-06" db="EMBL/GenBank/DDBJ databases">
        <title>Caerostris extrusa draft genome.</title>
        <authorList>
            <person name="Kono N."/>
            <person name="Arakawa K."/>
        </authorList>
    </citation>
    <scope>NUCLEOTIDE SEQUENCE [LARGE SCALE GENOMIC DNA]</scope>
</reference>
<evidence type="ECO:0000313" key="1">
    <source>
        <dbReference type="EMBL" id="GIY32665.1"/>
    </source>
</evidence>
<protein>
    <submittedName>
        <fullName evidence="1">Uncharacterized protein</fullName>
    </submittedName>
</protein>
<sequence length="153" mass="17867">MHFKKKWRVLEDSINLQQKPDEYEFEDFEQSENYSTTSENEAESVNVHSTRNFSVLSTFYDDILYKLLKKISIKNADLEKSVNHITKIYGSLKKGKLPEDIDYEEITNCLGYLHKYAPCHTALVCKCMDEVLNSSSACVLTDIFQKQVWMLCF</sequence>
<keyword evidence="2" id="KW-1185">Reference proteome</keyword>
<gene>
    <name evidence="1" type="ORF">CEXT_182621</name>
</gene>
<comment type="caution">
    <text evidence="1">The sequence shown here is derived from an EMBL/GenBank/DDBJ whole genome shotgun (WGS) entry which is preliminary data.</text>
</comment>
<dbReference type="AlphaFoldDB" id="A0AAV4SFX7"/>
<dbReference type="EMBL" id="BPLR01009530">
    <property type="protein sequence ID" value="GIY32665.1"/>
    <property type="molecule type" value="Genomic_DNA"/>
</dbReference>
<accession>A0AAV4SFX7</accession>
<organism evidence="1 2">
    <name type="scientific">Caerostris extrusa</name>
    <name type="common">Bark spider</name>
    <name type="synonym">Caerostris bankana</name>
    <dbReference type="NCBI Taxonomy" id="172846"/>
    <lineage>
        <taxon>Eukaryota</taxon>
        <taxon>Metazoa</taxon>
        <taxon>Ecdysozoa</taxon>
        <taxon>Arthropoda</taxon>
        <taxon>Chelicerata</taxon>
        <taxon>Arachnida</taxon>
        <taxon>Araneae</taxon>
        <taxon>Araneomorphae</taxon>
        <taxon>Entelegynae</taxon>
        <taxon>Araneoidea</taxon>
        <taxon>Araneidae</taxon>
        <taxon>Caerostris</taxon>
    </lineage>
</organism>
<name>A0AAV4SFX7_CAEEX</name>
<dbReference type="Proteomes" id="UP001054945">
    <property type="component" value="Unassembled WGS sequence"/>
</dbReference>
<evidence type="ECO:0000313" key="2">
    <source>
        <dbReference type="Proteomes" id="UP001054945"/>
    </source>
</evidence>
<proteinExistence type="predicted"/>